<accession>A0ABX5EDZ3</accession>
<protein>
    <submittedName>
        <fullName evidence="2">N-acetylglucosamine kinase-like BadF-type ATPase</fullName>
    </submittedName>
</protein>
<dbReference type="Pfam" id="PF01869">
    <property type="entry name" value="BcrAD_BadFG"/>
    <property type="match status" value="1"/>
</dbReference>
<feature type="domain" description="ATPase BadF/BadG/BcrA/BcrD type" evidence="1">
    <location>
        <begin position="7"/>
        <end position="295"/>
    </location>
</feature>
<dbReference type="PANTHER" id="PTHR43190:SF3">
    <property type="entry name" value="N-ACETYL-D-GLUCOSAMINE KINASE"/>
    <property type="match status" value="1"/>
</dbReference>
<keyword evidence="3" id="KW-1185">Reference proteome</keyword>
<dbReference type="SUPFAM" id="SSF53067">
    <property type="entry name" value="Actin-like ATPase domain"/>
    <property type="match status" value="2"/>
</dbReference>
<dbReference type="RefSeq" id="WP_106267030.1">
    <property type="nucleotide sequence ID" value="NZ_PVTX01000005.1"/>
</dbReference>
<proteinExistence type="predicted"/>
<organism evidence="2 3">
    <name type="scientific">Isoptericola halotolerans</name>
    <dbReference type="NCBI Taxonomy" id="300560"/>
    <lineage>
        <taxon>Bacteria</taxon>
        <taxon>Bacillati</taxon>
        <taxon>Actinomycetota</taxon>
        <taxon>Actinomycetes</taxon>
        <taxon>Micrococcales</taxon>
        <taxon>Promicromonosporaceae</taxon>
        <taxon>Isoptericola</taxon>
    </lineage>
</organism>
<dbReference type="InterPro" id="IPR052519">
    <property type="entry name" value="Euk-type_GlcNAc_Kinase"/>
</dbReference>
<evidence type="ECO:0000313" key="2">
    <source>
        <dbReference type="EMBL" id="PRZ06894.1"/>
    </source>
</evidence>
<dbReference type="Gene3D" id="3.30.420.40">
    <property type="match status" value="2"/>
</dbReference>
<gene>
    <name evidence="2" type="ORF">BCL65_10532</name>
</gene>
<dbReference type="PANTHER" id="PTHR43190">
    <property type="entry name" value="N-ACETYL-D-GLUCOSAMINE KINASE"/>
    <property type="match status" value="1"/>
</dbReference>
<evidence type="ECO:0000313" key="3">
    <source>
        <dbReference type="Proteomes" id="UP000239895"/>
    </source>
</evidence>
<dbReference type="InterPro" id="IPR002731">
    <property type="entry name" value="ATPase_BadF"/>
</dbReference>
<dbReference type="EMBL" id="PVTX01000005">
    <property type="protein sequence ID" value="PRZ06894.1"/>
    <property type="molecule type" value="Genomic_DNA"/>
</dbReference>
<evidence type="ECO:0000259" key="1">
    <source>
        <dbReference type="Pfam" id="PF01869"/>
    </source>
</evidence>
<name>A0ABX5EDZ3_9MICO</name>
<comment type="caution">
    <text evidence="2">The sequence shown here is derived from an EMBL/GenBank/DDBJ whole genome shotgun (WGS) entry which is preliminary data.</text>
</comment>
<reference evidence="2 3" key="1">
    <citation type="submission" date="2018-03" db="EMBL/GenBank/DDBJ databases">
        <title>Comparative analysis of microorganisms from saline springs in Andes Mountain Range, Colombia.</title>
        <authorList>
            <person name="Rubin E."/>
        </authorList>
    </citation>
    <scope>NUCLEOTIDE SEQUENCE [LARGE SCALE GENOMIC DNA]</scope>
    <source>
        <strain evidence="2 3">CG 23</strain>
    </source>
</reference>
<dbReference type="Proteomes" id="UP000239895">
    <property type="component" value="Unassembled WGS sequence"/>
</dbReference>
<dbReference type="InterPro" id="IPR043129">
    <property type="entry name" value="ATPase_NBD"/>
</dbReference>
<sequence>MTVLTVLGLDVGGSGSRVALRRSDGATRDELTGGPVEIGVQGSSVTRVVRGLLREAAARWPRETAALDGVGVGATGLASLVEHPEDLVAAVAQEVSAPAAVAVDAVTAHLGALGGAGGAVVALGTGAIAVGHGGPGSGTRWRRVDGWGHLLGDRGSGAWVGRQGLEAALRTADGIDMAGAALLEAGRRRFGEPSTWPGQLYPRPDRAGVLAAFAADVAGLATAGDATARAVLAAAGDAAAVSVLAALGDDLPPLVALTGGMAQAGGALTAAFADGVAARRPDVEVRAAQGDPLDGALRLARLAAQGTVVTQEDFVWT</sequence>